<keyword evidence="2" id="KW-0547">Nucleotide-binding</keyword>
<reference evidence="6" key="1">
    <citation type="journal article" date="2017" name="Science">
        <title>Giant viruses with an expanded complement of translation system components.</title>
        <authorList>
            <person name="Schulz F."/>
            <person name="Yutin N."/>
            <person name="Ivanova N.N."/>
            <person name="Ortega D.R."/>
            <person name="Lee T.K."/>
            <person name="Vierheilig J."/>
            <person name="Daims H."/>
            <person name="Horn M."/>
            <person name="Wagner M."/>
            <person name="Jensen G.J."/>
            <person name="Kyrpides N.C."/>
            <person name="Koonin E.V."/>
            <person name="Woyke T."/>
        </authorList>
    </citation>
    <scope>NUCLEOTIDE SEQUENCE</scope>
    <source>
        <strain evidence="6">KNV1</strain>
    </source>
</reference>
<dbReference type="InterPro" id="IPR003593">
    <property type="entry name" value="AAA+_ATPase"/>
</dbReference>
<gene>
    <name evidence="6" type="ORF">Klosneuvirus_1_269</name>
</gene>
<dbReference type="PANTHER" id="PTHR43392">
    <property type="entry name" value="AAA-TYPE ATPASE FAMILY PROTEIN / ANKYRIN REPEAT FAMILY PROTEIN"/>
    <property type="match status" value="1"/>
</dbReference>
<dbReference type="InterPro" id="IPR000641">
    <property type="entry name" value="CbxX/CfxQ"/>
</dbReference>
<organism evidence="6">
    <name type="scientific">Klosneuvirus KNV1</name>
    <dbReference type="NCBI Taxonomy" id="1977640"/>
    <lineage>
        <taxon>Viruses</taxon>
        <taxon>Varidnaviria</taxon>
        <taxon>Bamfordvirae</taxon>
        <taxon>Nucleocytoviricota</taxon>
        <taxon>Megaviricetes</taxon>
        <taxon>Imitervirales</taxon>
        <taxon>Mimiviridae</taxon>
        <taxon>Klosneuvirinae</taxon>
        <taxon>Klosneuvirus</taxon>
    </lineage>
</organism>
<dbReference type="Gene3D" id="3.40.50.300">
    <property type="entry name" value="P-loop containing nucleotide triphosphate hydrolases"/>
    <property type="match status" value="1"/>
</dbReference>
<comment type="similarity">
    <text evidence="1">Belongs to the CbxX/CfxQ family.</text>
</comment>
<dbReference type="InterPro" id="IPR003959">
    <property type="entry name" value="ATPase_AAA_core"/>
</dbReference>
<sequence length="467" mass="53763">MRLNGVNSVNGINGIKRKAEYNEVEYNKRHKYNCNGDYIVMKKDPVKESVPTRKPTRKNPSSDKDLMKKFFNDSQISGKDSPDNSDDEDDTDVGDSENKCVNPVCDHKDYTDDELKALKKKSKEPVPEPIKNINDLIELGKKYHCKKNKTYFGLDLMLLCRLVEPLTKLTNMIGMQNVKEHIVDQIVYFLQKFHHKERCNDCYNCIYELPCSQAMNNDMLHTVITGSPGVGKTELGKILGHVYKALGVLSKGSFNIASRSDLIDKYLGHTAAKTQAFIDKCEGGVMFIDEAYSLGDREGRDSFSKEAIDTLNQNMSEKRDLLVIIAGYKDQLEKCFFNVNPGLNRRFSFKYDINPYSPEELLDIFLLKVRKDDWTTCFIDEHEDKKKYDECLDMFKKYKHHMVNMAGDVESLLLNAKILHGRRVIFLDESHKKVLTLDDIEKGFESLIKHRKDSNINNIQTVYSDKK</sequence>
<proteinExistence type="inferred from homology"/>
<dbReference type="InterPro" id="IPR050773">
    <property type="entry name" value="CbxX/CfxQ_RuBisCO_ESX"/>
</dbReference>
<evidence type="ECO:0000256" key="2">
    <source>
        <dbReference type="ARBA" id="ARBA00022741"/>
    </source>
</evidence>
<protein>
    <submittedName>
        <fullName evidence="6">AAA family ATPase</fullName>
    </submittedName>
</protein>
<feature type="compositionally biased region" description="Basic and acidic residues" evidence="4">
    <location>
        <begin position="60"/>
        <end position="71"/>
    </location>
</feature>
<dbReference type="GO" id="GO:0005524">
    <property type="term" value="F:ATP binding"/>
    <property type="evidence" value="ECO:0007669"/>
    <property type="project" value="UniProtKB-KW"/>
</dbReference>
<feature type="compositionally biased region" description="Acidic residues" evidence="4">
    <location>
        <begin position="83"/>
        <end position="95"/>
    </location>
</feature>
<dbReference type="SMART" id="SM00382">
    <property type="entry name" value="AAA"/>
    <property type="match status" value="1"/>
</dbReference>
<dbReference type="PRINTS" id="PR00819">
    <property type="entry name" value="CBXCFQXSUPER"/>
</dbReference>
<evidence type="ECO:0000256" key="1">
    <source>
        <dbReference type="ARBA" id="ARBA00010378"/>
    </source>
</evidence>
<dbReference type="SUPFAM" id="SSF52540">
    <property type="entry name" value="P-loop containing nucleoside triphosphate hydrolases"/>
    <property type="match status" value="1"/>
</dbReference>
<evidence type="ECO:0000259" key="5">
    <source>
        <dbReference type="SMART" id="SM00382"/>
    </source>
</evidence>
<accession>A0A1V0SI66</accession>
<dbReference type="PANTHER" id="PTHR43392:SF2">
    <property type="entry name" value="AAA-TYPE ATPASE FAMILY PROTEIN _ ANKYRIN REPEAT FAMILY PROTEIN"/>
    <property type="match status" value="1"/>
</dbReference>
<evidence type="ECO:0000313" key="6">
    <source>
        <dbReference type="EMBL" id="ARF11412.1"/>
    </source>
</evidence>
<name>A0A1V0SI66_9VIRU</name>
<evidence type="ECO:0000256" key="4">
    <source>
        <dbReference type="SAM" id="MobiDB-lite"/>
    </source>
</evidence>
<dbReference type="GO" id="GO:0016887">
    <property type="term" value="F:ATP hydrolysis activity"/>
    <property type="evidence" value="ECO:0007669"/>
    <property type="project" value="InterPro"/>
</dbReference>
<feature type="domain" description="AAA+ ATPase" evidence="5">
    <location>
        <begin position="218"/>
        <end position="336"/>
    </location>
</feature>
<feature type="region of interest" description="Disordered" evidence="4">
    <location>
        <begin position="45"/>
        <end position="100"/>
    </location>
</feature>
<dbReference type="Pfam" id="PF00004">
    <property type="entry name" value="AAA"/>
    <property type="match status" value="1"/>
</dbReference>
<evidence type="ECO:0000256" key="3">
    <source>
        <dbReference type="ARBA" id="ARBA00022840"/>
    </source>
</evidence>
<dbReference type="InterPro" id="IPR027417">
    <property type="entry name" value="P-loop_NTPase"/>
</dbReference>
<keyword evidence="3" id="KW-0067">ATP-binding</keyword>
<dbReference type="EMBL" id="KY684108">
    <property type="protein sequence ID" value="ARF11412.1"/>
    <property type="molecule type" value="Genomic_DNA"/>
</dbReference>